<dbReference type="AlphaFoldDB" id="I0K212"/>
<reference evidence="2 3" key="1">
    <citation type="journal article" date="2012" name="J. Bacteriol.">
        <title>Genome Sequence of Fibrella aestuarina BUZ 2T, a Filamentous Marine Bacterium.</title>
        <authorList>
            <person name="Filippini M."/>
            <person name="Qi W."/>
            <person name="Blom J."/>
            <person name="Goesmann A."/>
            <person name="Smits T.H."/>
            <person name="Bagheri H.C."/>
        </authorList>
    </citation>
    <scope>NUCLEOTIDE SEQUENCE [LARGE SCALE GENOMIC DNA]</scope>
    <source>
        <strain evidence="3">BUZ 2T</strain>
    </source>
</reference>
<accession>I0K212</accession>
<feature type="chain" id="PRO_5003630982" evidence="1">
    <location>
        <begin position="23"/>
        <end position="240"/>
    </location>
</feature>
<dbReference type="Proteomes" id="UP000011058">
    <property type="component" value="Chromosome"/>
</dbReference>
<proteinExistence type="predicted"/>
<evidence type="ECO:0000256" key="1">
    <source>
        <dbReference type="SAM" id="SignalP"/>
    </source>
</evidence>
<dbReference type="RefSeq" id="WP_015329265.1">
    <property type="nucleotide sequence ID" value="NC_020054.1"/>
</dbReference>
<dbReference type="EMBL" id="HE796683">
    <property type="protein sequence ID" value="CCG98165.1"/>
    <property type="molecule type" value="Genomic_DNA"/>
</dbReference>
<dbReference type="KEGG" id="fae:FAES_0151"/>
<name>I0K212_9BACT</name>
<organism evidence="2 3">
    <name type="scientific">Fibrella aestuarina BUZ 2</name>
    <dbReference type="NCBI Taxonomy" id="1166018"/>
    <lineage>
        <taxon>Bacteria</taxon>
        <taxon>Pseudomonadati</taxon>
        <taxon>Bacteroidota</taxon>
        <taxon>Cytophagia</taxon>
        <taxon>Cytophagales</taxon>
        <taxon>Spirosomataceae</taxon>
        <taxon>Fibrella</taxon>
    </lineage>
</organism>
<evidence type="ECO:0000313" key="3">
    <source>
        <dbReference type="Proteomes" id="UP000011058"/>
    </source>
</evidence>
<feature type="signal peptide" evidence="1">
    <location>
        <begin position="1"/>
        <end position="22"/>
    </location>
</feature>
<keyword evidence="3" id="KW-1185">Reference proteome</keyword>
<keyword evidence="2" id="KW-0449">Lipoprotein</keyword>
<gene>
    <name evidence="2" type="ORF">FAES_0151</name>
</gene>
<evidence type="ECO:0000313" key="2">
    <source>
        <dbReference type="EMBL" id="CCG98165.1"/>
    </source>
</evidence>
<sequence>MRSSLYCLLLTGLMACTTSAPNAITPGSGVDVDPLPPASSAPGFGNSKARPLGTPFAFPAGITLVQKPRNDSDCWYEARQAKRIKGAGNAVAFCVSFSNSTNAPIRVELPPGLIWVAETSALFQDISQNGILVKTVTILVPAHAVETAWLVAYCINYDRDGTRPGDTFEAQPILSNHPGISALAKQLATKKINEEEYASEPTAAERQQLAFIGVAVVDVQTYGTVQPSTQAYLNQLPNAR</sequence>
<dbReference type="OrthoDB" id="679894at2"/>
<dbReference type="HOGENOM" id="CLU_1155072_0_0_10"/>
<protein>
    <submittedName>
        <fullName evidence="2">Putative lipoprotein</fullName>
    </submittedName>
</protein>
<dbReference type="PROSITE" id="PS51257">
    <property type="entry name" value="PROKAR_LIPOPROTEIN"/>
    <property type="match status" value="1"/>
</dbReference>
<dbReference type="eggNOG" id="ENOG5032IJI">
    <property type="taxonomic scope" value="Bacteria"/>
</dbReference>
<keyword evidence="1" id="KW-0732">Signal</keyword>